<evidence type="ECO:0000256" key="3">
    <source>
        <dbReference type="ARBA" id="ARBA00022777"/>
    </source>
</evidence>
<dbReference type="PANTHER" id="PTHR43289:SF34">
    <property type="entry name" value="SERINE_THREONINE-PROTEIN KINASE YBDM-RELATED"/>
    <property type="match status" value="1"/>
</dbReference>
<reference evidence="8 9" key="1">
    <citation type="submission" date="2023-05" db="EMBL/GenBank/DDBJ databases">
        <title>Draft genome sequence of Streptomyces sp. B-S-A8 isolated from a cave soil in Thailand.</title>
        <authorList>
            <person name="Chamroensaksri N."/>
            <person name="Muangham S."/>
        </authorList>
    </citation>
    <scope>NUCLEOTIDE SEQUENCE [LARGE SCALE GENOMIC DNA]</scope>
    <source>
        <strain evidence="8 9">B-S-A8</strain>
    </source>
</reference>
<dbReference type="Gene3D" id="1.10.510.10">
    <property type="entry name" value="Transferase(Phosphotransferase) domain 1"/>
    <property type="match status" value="1"/>
</dbReference>
<evidence type="ECO:0000313" key="9">
    <source>
        <dbReference type="Proteomes" id="UP001224661"/>
    </source>
</evidence>
<evidence type="ECO:0000256" key="2">
    <source>
        <dbReference type="ARBA" id="ARBA00022741"/>
    </source>
</evidence>
<keyword evidence="3 8" id="KW-0418">Kinase</keyword>
<dbReference type="SMART" id="SM00564">
    <property type="entry name" value="PQQ"/>
    <property type="match status" value="3"/>
</dbReference>
<evidence type="ECO:0000313" key="8">
    <source>
        <dbReference type="EMBL" id="MDI3388879.1"/>
    </source>
</evidence>
<feature type="region of interest" description="Disordered" evidence="6">
    <location>
        <begin position="289"/>
        <end position="316"/>
    </location>
</feature>
<accession>A0ABT6RWR6</accession>
<dbReference type="RefSeq" id="WP_282515334.1">
    <property type="nucleotide sequence ID" value="NZ_JASCIR010000021.1"/>
</dbReference>
<dbReference type="SUPFAM" id="SSF50969">
    <property type="entry name" value="YVTN repeat-like/Quinoprotein amine dehydrogenase"/>
    <property type="match status" value="1"/>
</dbReference>
<dbReference type="InterPro" id="IPR017441">
    <property type="entry name" value="Protein_kinase_ATP_BS"/>
</dbReference>
<dbReference type="InterPro" id="IPR002372">
    <property type="entry name" value="PQQ_rpt_dom"/>
</dbReference>
<dbReference type="Pfam" id="PF13360">
    <property type="entry name" value="PQQ_2"/>
    <property type="match status" value="1"/>
</dbReference>
<evidence type="ECO:0000256" key="1">
    <source>
        <dbReference type="ARBA" id="ARBA00022679"/>
    </source>
</evidence>
<dbReference type="PROSITE" id="PS00107">
    <property type="entry name" value="PROTEIN_KINASE_ATP"/>
    <property type="match status" value="1"/>
</dbReference>
<evidence type="ECO:0000259" key="7">
    <source>
        <dbReference type="PROSITE" id="PS50011"/>
    </source>
</evidence>
<dbReference type="InterPro" id="IPR015943">
    <property type="entry name" value="WD40/YVTN_repeat-like_dom_sf"/>
</dbReference>
<dbReference type="PANTHER" id="PTHR43289">
    <property type="entry name" value="MITOGEN-ACTIVATED PROTEIN KINASE KINASE KINASE 20-RELATED"/>
    <property type="match status" value="1"/>
</dbReference>
<dbReference type="InterPro" id="IPR018391">
    <property type="entry name" value="PQQ_b-propeller_rpt"/>
</dbReference>
<dbReference type="SUPFAM" id="SSF56112">
    <property type="entry name" value="Protein kinase-like (PK-like)"/>
    <property type="match status" value="1"/>
</dbReference>
<dbReference type="GO" id="GO:0016301">
    <property type="term" value="F:kinase activity"/>
    <property type="evidence" value="ECO:0007669"/>
    <property type="project" value="UniProtKB-KW"/>
</dbReference>
<dbReference type="InterPro" id="IPR011047">
    <property type="entry name" value="Quinoprotein_ADH-like_sf"/>
</dbReference>
<proteinExistence type="predicted"/>
<dbReference type="Proteomes" id="UP001224661">
    <property type="component" value="Unassembled WGS sequence"/>
</dbReference>
<dbReference type="InterPro" id="IPR011044">
    <property type="entry name" value="Quino_amine_DH_bsu"/>
</dbReference>
<evidence type="ECO:0000256" key="5">
    <source>
        <dbReference type="PROSITE-ProRule" id="PRU10141"/>
    </source>
</evidence>
<dbReference type="SUPFAM" id="SSF50998">
    <property type="entry name" value="Quinoprotein alcohol dehydrogenase-like"/>
    <property type="match status" value="1"/>
</dbReference>
<evidence type="ECO:0000256" key="6">
    <source>
        <dbReference type="SAM" id="MobiDB-lite"/>
    </source>
</evidence>
<dbReference type="PROSITE" id="PS50011">
    <property type="entry name" value="PROTEIN_KINASE_DOM"/>
    <property type="match status" value="1"/>
</dbReference>
<feature type="domain" description="Protein kinase" evidence="7">
    <location>
        <begin position="14"/>
        <end position="265"/>
    </location>
</feature>
<keyword evidence="4 5" id="KW-0067">ATP-binding</keyword>
<feature type="binding site" evidence="5">
    <location>
        <position position="42"/>
    </location>
    <ligand>
        <name>ATP</name>
        <dbReference type="ChEBI" id="CHEBI:30616"/>
    </ligand>
</feature>
<protein>
    <submittedName>
        <fullName evidence="8">Protein kinase</fullName>
    </submittedName>
</protein>
<dbReference type="Pfam" id="PF00069">
    <property type="entry name" value="Pkinase"/>
    <property type="match status" value="1"/>
</dbReference>
<dbReference type="InterPro" id="IPR011009">
    <property type="entry name" value="Kinase-like_dom_sf"/>
</dbReference>
<comment type="caution">
    <text evidence="8">The sequence shown here is derived from an EMBL/GenBank/DDBJ whole genome shotgun (WGS) entry which is preliminary data.</text>
</comment>
<dbReference type="SMART" id="SM00220">
    <property type="entry name" value="S_TKc"/>
    <property type="match status" value="1"/>
</dbReference>
<evidence type="ECO:0000256" key="4">
    <source>
        <dbReference type="ARBA" id="ARBA00022840"/>
    </source>
</evidence>
<feature type="compositionally biased region" description="Gly residues" evidence="6">
    <location>
        <begin position="444"/>
        <end position="457"/>
    </location>
</feature>
<organism evidence="8 9">
    <name type="scientific">Streptomyces solicavernae</name>
    <dbReference type="NCBI Taxonomy" id="3043614"/>
    <lineage>
        <taxon>Bacteria</taxon>
        <taxon>Bacillati</taxon>
        <taxon>Actinomycetota</taxon>
        <taxon>Actinomycetes</taxon>
        <taxon>Kitasatosporales</taxon>
        <taxon>Streptomycetaceae</taxon>
        <taxon>Streptomyces</taxon>
    </lineage>
</organism>
<dbReference type="InterPro" id="IPR008271">
    <property type="entry name" value="Ser/Thr_kinase_AS"/>
</dbReference>
<sequence>MRLRSGDPETIGGYPLEGRLGAGGMGTVYLARTASGRRVAIKLIHQQFADDEEFRTRFRQEVSAARRVSGAFTAAVVDADPEGAHPWMATAYIEGATLSERITSGGPLGGAELRTLAVGLAEALRDIHRVGVVHRDLKPSNVVLSAEGPRVIDFGISRAADHQTLTMTGRVIGTPPFMSPEQLQAPRDVGPESDVFSLATLLVFAATGQGPFDADSPYLTAYQVVHEEPRLSAVPAELRAVVEPCLAKDPGARPSTDELLAQLLALPEDFGAGAGGAAGGAVDSATQVLGGGAGDLSRSQPDQVGPRTGSRTLTGIGPGLRRRWRSVLAAALAVAAVAGGVAWLGPDRGAGTQNTAQGGGPASPSTGKPLPEGFAPWETSVRGGKGIPDELRCVPRGADLYCGGGGVVATRLRAADGKRLWTVRSPGVPANGMHFVGVTGTGTGMSTGGGTGTGGEPVSGAAASRGEGPRAAASGGEGPGAAAAGGVTVVGYRIPAESAPEQVVALTEAGKERWSAPLGGESTLLTGRTQSAVLYRGDVLSVDPAGTRIEARRAGGDGSVRWSRPFPPGTQCVPYAPNPRAARLYALCASAAEVESVQVTRPTLRVLDPADGRLGEPVQLTGRWRPVGEADGKLVLAEERMEGLDFAGYSAVALFDPRTGKVAEHPLRGADGGAVTVDEGADPTVVAGALHFVERSGQVYCVDPASGRVRWSRQTGVEWASAPVASDGVLYFGSASGRVAALGAREGELRWSSPPRVESPGSEMGATARVVVAGRAVIASAGGNTVFGFDAERPPSEG</sequence>
<keyword evidence="9" id="KW-1185">Reference proteome</keyword>
<dbReference type="Gene3D" id="2.40.10.480">
    <property type="match status" value="1"/>
</dbReference>
<dbReference type="CDD" id="cd14014">
    <property type="entry name" value="STKc_PknB_like"/>
    <property type="match status" value="1"/>
</dbReference>
<keyword evidence="1" id="KW-0808">Transferase</keyword>
<dbReference type="PROSITE" id="PS00108">
    <property type="entry name" value="PROTEIN_KINASE_ST"/>
    <property type="match status" value="1"/>
</dbReference>
<name>A0ABT6RWR6_9ACTN</name>
<dbReference type="EMBL" id="JASCIR010000021">
    <property type="protein sequence ID" value="MDI3388879.1"/>
    <property type="molecule type" value="Genomic_DNA"/>
</dbReference>
<dbReference type="Gene3D" id="3.30.200.20">
    <property type="entry name" value="Phosphorylase Kinase, domain 1"/>
    <property type="match status" value="1"/>
</dbReference>
<dbReference type="InterPro" id="IPR000719">
    <property type="entry name" value="Prot_kinase_dom"/>
</dbReference>
<dbReference type="Gene3D" id="2.130.10.10">
    <property type="entry name" value="YVTN repeat-like/Quinoprotein amine dehydrogenase"/>
    <property type="match status" value="1"/>
</dbReference>
<feature type="compositionally biased region" description="Low complexity" evidence="6">
    <location>
        <begin position="460"/>
        <end position="480"/>
    </location>
</feature>
<feature type="region of interest" description="Disordered" evidence="6">
    <location>
        <begin position="444"/>
        <end position="480"/>
    </location>
</feature>
<keyword evidence="2 5" id="KW-0547">Nucleotide-binding</keyword>
<feature type="region of interest" description="Disordered" evidence="6">
    <location>
        <begin position="348"/>
        <end position="387"/>
    </location>
</feature>
<gene>
    <name evidence="8" type="ORF">QIS99_22175</name>
</gene>